<comment type="caution">
    <text evidence="7">The sequence shown here is derived from an EMBL/GenBank/DDBJ whole genome shotgun (WGS) entry which is preliminary data.</text>
</comment>
<accession>A0A9R1V9V9</accession>
<dbReference type="PANTHER" id="PTHR47718:SF12">
    <property type="entry name" value="PROTEIN FAR1-RELATED SEQUENCE"/>
    <property type="match status" value="1"/>
</dbReference>
<keyword evidence="2 4" id="KW-0863">Zinc-finger</keyword>
<keyword evidence="3" id="KW-0862">Zinc</keyword>
<evidence type="ECO:0000256" key="1">
    <source>
        <dbReference type="ARBA" id="ARBA00022723"/>
    </source>
</evidence>
<feature type="compositionally biased region" description="Polar residues" evidence="5">
    <location>
        <begin position="751"/>
        <end position="760"/>
    </location>
</feature>
<feature type="region of interest" description="Disordered" evidence="5">
    <location>
        <begin position="748"/>
        <end position="768"/>
    </location>
</feature>
<reference evidence="7 8" key="1">
    <citation type="journal article" date="2017" name="Nat. Commun.">
        <title>Genome assembly with in vitro proximity ligation data and whole-genome triplication in lettuce.</title>
        <authorList>
            <person name="Reyes-Chin-Wo S."/>
            <person name="Wang Z."/>
            <person name="Yang X."/>
            <person name="Kozik A."/>
            <person name="Arikit S."/>
            <person name="Song C."/>
            <person name="Xia L."/>
            <person name="Froenicke L."/>
            <person name="Lavelle D.O."/>
            <person name="Truco M.J."/>
            <person name="Xia R."/>
            <person name="Zhu S."/>
            <person name="Xu C."/>
            <person name="Xu H."/>
            <person name="Xu X."/>
            <person name="Cox K."/>
            <person name="Korf I."/>
            <person name="Meyers B.C."/>
            <person name="Michelmore R.W."/>
        </authorList>
    </citation>
    <scope>NUCLEOTIDE SEQUENCE [LARGE SCALE GENOMIC DNA]</scope>
    <source>
        <strain evidence="8">cv. Salinas</strain>
        <tissue evidence="7">Seedlings</tissue>
    </source>
</reference>
<proteinExistence type="predicted"/>
<dbReference type="Proteomes" id="UP000235145">
    <property type="component" value="Unassembled WGS sequence"/>
</dbReference>
<keyword evidence="8" id="KW-1185">Reference proteome</keyword>
<dbReference type="Pfam" id="PF10551">
    <property type="entry name" value="MULE"/>
    <property type="match status" value="1"/>
</dbReference>
<dbReference type="InterPro" id="IPR006564">
    <property type="entry name" value="Znf_PMZ"/>
</dbReference>
<evidence type="ECO:0000256" key="4">
    <source>
        <dbReference type="PROSITE-ProRule" id="PRU00325"/>
    </source>
</evidence>
<protein>
    <recommendedName>
        <fullName evidence="6">SWIM-type domain-containing protein</fullName>
    </recommendedName>
</protein>
<sequence length="768" mass="89741">MEQMWTNYSKRIHSSSSSEQFSYAHCSLMEDLNNVFNLALSDFMEFYFNAENQFKFNDNEADYTIDDDNIEFQKEQSHVTHDYVSPGGSSYWIPVVSDNIKPKINSIFDSYTTTLSMYYNYASLAGFDVRLGPFRTTESGITTQRHLLCNREGKPTTSKVDTLDPQHNKIQRRKDSFRCECKTKIVVILLHSTNKYNVVEFVEQHNHMLFGKDNMFLSHTKRKIDYSQEMFIHNLSKQNIDASKAHRLYSGLQGGSDIRGGLVSDFKNSTRNLNSYIGDRDEKFLVLKMLERKKNIPSFSFDFRVVEKKLNTIFWADKTAKYNYNAFGDVVSLDATFSMNNSYSWLLRAFLKSFKKQPTLVLTDQDPALNKAVNEVFPMSAHRFCMWHIIKKLPNKITSQLATNSAFRKHFHSIIWNSKLEPHDFEKEWKSCLNEFNISNNKWLQEMYGLRRRWVPAFFKDIPMSGLMRTTSLSEGQNWSFQNNTLTGSYLLMFMMTFEGVMERQRRNQVVNDFNTATTLPRFITSSPIEAHASKVYTRKFFYQVQKEISDSDNTCFQMSVTFNNYVDIIIVLEKQKNITTRQPSSPVVDDKLEEYHYDCLTEDTQYIVTHSTTDGSYKCTCMHFEHVGILCRHIFCVFKFSSIEQIPEEYIMKRWRRDVVPTELLKRRFSNSLLDSNSDMMAIEIFSNVDRCVSFLSHDASKLKSYLEELNKLKKKFVDDCPAPEMPSRETFYNQIISVELTNDAPDIDNPSNIRNKGTGSRDKRLK</sequence>
<evidence type="ECO:0000313" key="8">
    <source>
        <dbReference type="Proteomes" id="UP000235145"/>
    </source>
</evidence>
<dbReference type="SMART" id="SM00575">
    <property type="entry name" value="ZnF_PMZ"/>
    <property type="match status" value="1"/>
</dbReference>
<evidence type="ECO:0000313" key="7">
    <source>
        <dbReference type="EMBL" id="KAJ0202093.1"/>
    </source>
</evidence>
<organism evidence="7 8">
    <name type="scientific">Lactuca sativa</name>
    <name type="common">Garden lettuce</name>
    <dbReference type="NCBI Taxonomy" id="4236"/>
    <lineage>
        <taxon>Eukaryota</taxon>
        <taxon>Viridiplantae</taxon>
        <taxon>Streptophyta</taxon>
        <taxon>Embryophyta</taxon>
        <taxon>Tracheophyta</taxon>
        <taxon>Spermatophyta</taxon>
        <taxon>Magnoliopsida</taxon>
        <taxon>eudicotyledons</taxon>
        <taxon>Gunneridae</taxon>
        <taxon>Pentapetalae</taxon>
        <taxon>asterids</taxon>
        <taxon>campanulids</taxon>
        <taxon>Asterales</taxon>
        <taxon>Asteraceae</taxon>
        <taxon>Cichorioideae</taxon>
        <taxon>Cichorieae</taxon>
        <taxon>Lactucinae</taxon>
        <taxon>Lactuca</taxon>
    </lineage>
</organism>
<dbReference type="Pfam" id="PF03101">
    <property type="entry name" value="FAR1"/>
    <property type="match status" value="1"/>
</dbReference>
<keyword evidence="1" id="KW-0479">Metal-binding</keyword>
<evidence type="ECO:0000256" key="5">
    <source>
        <dbReference type="SAM" id="MobiDB-lite"/>
    </source>
</evidence>
<dbReference type="InterPro" id="IPR004330">
    <property type="entry name" value="FAR1_DNA_bnd_dom"/>
</dbReference>
<evidence type="ECO:0000256" key="2">
    <source>
        <dbReference type="ARBA" id="ARBA00022771"/>
    </source>
</evidence>
<feature type="domain" description="SWIM-type" evidence="6">
    <location>
        <begin position="607"/>
        <end position="643"/>
    </location>
</feature>
<dbReference type="AlphaFoldDB" id="A0A9R1V9V9"/>
<evidence type="ECO:0000259" key="6">
    <source>
        <dbReference type="PROSITE" id="PS50966"/>
    </source>
</evidence>
<dbReference type="PROSITE" id="PS50966">
    <property type="entry name" value="ZF_SWIM"/>
    <property type="match status" value="1"/>
</dbReference>
<dbReference type="GO" id="GO:0008270">
    <property type="term" value="F:zinc ion binding"/>
    <property type="evidence" value="ECO:0007669"/>
    <property type="project" value="UniProtKB-KW"/>
</dbReference>
<dbReference type="InterPro" id="IPR007527">
    <property type="entry name" value="Znf_SWIM"/>
</dbReference>
<dbReference type="PANTHER" id="PTHR47718">
    <property type="entry name" value="OS01G0519700 PROTEIN"/>
    <property type="match status" value="1"/>
</dbReference>
<dbReference type="InterPro" id="IPR018289">
    <property type="entry name" value="MULE_transposase_dom"/>
</dbReference>
<evidence type="ECO:0000256" key="3">
    <source>
        <dbReference type="ARBA" id="ARBA00022833"/>
    </source>
</evidence>
<dbReference type="EMBL" id="NBSK02000006">
    <property type="protein sequence ID" value="KAJ0202093.1"/>
    <property type="molecule type" value="Genomic_DNA"/>
</dbReference>
<name>A0A9R1V9V9_LACSA</name>
<gene>
    <name evidence="7" type="ORF">LSAT_V11C600335010</name>
</gene>